<evidence type="ECO:0000313" key="9">
    <source>
        <dbReference type="Proteomes" id="UP000007329"/>
    </source>
</evidence>
<evidence type="ECO:0000259" key="7">
    <source>
        <dbReference type="SMART" id="SM00822"/>
    </source>
</evidence>
<name>J9W8Z6_MYCIP</name>
<feature type="domain" description="Ketoreductase" evidence="7">
    <location>
        <begin position="3"/>
        <end position="182"/>
    </location>
</feature>
<dbReference type="InterPro" id="IPR020904">
    <property type="entry name" value="Sc_DH/Rdtase_CS"/>
</dbReference>
<dbReference type="GO" id="GO:0004316">
    <property type="term" value="F:3-oxoacyl-[acyl-carrier-protein] reductase (NADPH) activity"/>
    <property type="evidence" value="ECO:0007669"/>
    <property type="project" value="UniProtKB-EC"/>
</dbReference>
<dbReference type="PRINTS" id="PR00081">
    <property type="entry name" value="GDHRDH"/>
</dbReference>
<comment type="subcellular location">
    <subcellularLocation>
        <location evidence="1">Secreted</location>
        <location evidence="1">Cell wall</location>
    </subcellularLocation>
</comment>
<dbReference type="FunFam" id="3.40.50.720:FF:000173">
    <property type="entry name" value="3-oxoacyl-[acyl-carrier protein] reductase"/>
    <property type="match status" value="1"/>
</dbReference>
<reference evidence="8 9" key="2">
    <citation type="journal article" date="2012" name="Nucleic Acids Res.">
        <title>Massive gene acquisitions in Mycobacterium indicus pranii provide a perspective on mycobacterial evolution.</title>
        <authorList>
            <person name="Saini V."/>
            <person name="Raghuvanshi S."/>
            <person name="Khurana J.P."/>
            <person name="Ahmed N."/>
            <person name="Hasnain S.E."/>
            <person name="Tyagi A.K."/>
            <person name="Tyagi A.K."/>
        </authorList>
    </citation>
    <scope>NUCLEOTIDE SEQUENCE [LARGE SCALE GENOMIC DNA]</scope>
    <source>
        <strain evidence="9">DSM 45239 / MTCC 9506</strain>
    </source>
</reference>
<accession>J9W8Z6</accession>
<dbReference type="PRINTS" id="PR00080">
    <property type="entry name" value="SDRFAMILY"/>
</dbReference>
<keyword evidence="3" id="KW-0134">Cell wall</keyword>
<dbReference type="InterPro" id="IPR002347">
    <property type="entry name" value="SDR_fam"/>
</dbReference>
<keyword evidence="4" id="KW-0560">Oxidoreductase</keyword>
<gene>
    <name evidence="8" type="ORF">MIP_02073</name>
</gene>
<dbReference type="Gene3D" id="3.40.50.720">
    <property type="entry name" value="NAD(P)-binding Rossmann-like Domain"/>
    <property type="match status" value="1"/>
</dbReference>
<comment type="similarity">
    <text evidence="2">Belongs to the short-chain dehydrogenases/reductases (SDR) family.</text>
</comment>
<dbReference type="PANTHER" id="PTHR42879:SF2">
    <property type="entry name" value="3-OXOACYL-[ACYL-CARRIER-PROTEIN] REDUCTASE FABG"/>
    <property type="match status" value="1"/>
</dbReference>
<evidence type="ECO:0000256" key="1">
    <source>
        <dbReference type="ARBA" id="ARBA00004191"/>
    </source>
</evidence>
<dbReference type="SUPFAM" id="SSF51735">
    <property type="entry name" value="NAD(P)-binding Rossmann-fold domains"/>
    <property type="match status" value="1"/>
</dbReference>
<dbReference type="Proteomes" id="UP000007329">
    <property type="component" value="Chromosome"/>
</dbReference>
<evidence type="ECO:0000256" key="5">
    <source>
        <dbReference type="ARBA" id="ARBA00040781"/>
    </source>
</evidence>
<dbReference type="InterPro" id="IPR036291">
    <property type="entry name" value="NAD(P)-bd_dom_sf"/>
</dbReference>
<dbReference type="PANTHER" id="PTHR42879">
    <property type="entry name" value="3-OXOACYL-(ACYL-CARRIER-PROTEIN) REDUCTASE"/>
    <property type="match status" value="1"/>
</dbReference>
<evidence type="ECO:0000313" key="8">
    <source>
        <dbReference type="EMBL" id="AFS13425.1"/>
    </source>
</evidence>
<reference evidence="8 9" key="1">
    <citation type="journal article" date="2007" name="PLoS ONE">
        <title>Molecular analysis of a leprosy immunotherapeutic bacillus provides insights into Mycobacterium evolution.</title>
        <authorList>
            <person name="Ahmed N."/>
            <person name="Saini V."/>
            <person name="Raghuvanshi S."/>
            <person name="Khurana J.P."/>
            <person name="Tyagi A.K."/>
            <person name="Tyagi A.K."/>
            <person name="Hasnain S.E."/>
        </authorList>
    </citation>
    <scope>NUCLEOTIDE SEQUENCE [LARGE SCALE GENOMIC DNA]</scope>
    <source>
        <strain evidence="8">MTCC 9506</strain>
    </source>
</reference>
<dbReference type="KEGG" id="mid:MIP_02073"/>
<sequence>MSRVAVITGGASGIGAAISGRLARRGHKVALFDQAGDTLKQQVDALQNNGSDARGYEVDVTDRAAVIAAVNAVRADLGPVHIAVTSAGITSYAPFTDLSIEQWNRTLAINLTGTFNSVQAVIPDMIAAGWGRVVTISSAAGQAAAPGQADYVASKGAVIALTRALAAEFAGNGITVNTIPPALVDTPMARAAEADGTLPASLDDIGAMLPLKRVGTSDDIAAACEFLCSEDASYITGQQINVNGGIYM</sequence>
<dbReference type="PROSITE" id="PS00061">
    <property type="entry name" value="ADH_SHORT"/>
    <property type="match status" value="1"/>
</dbReference>
<dbReference type="EMBL" id="CP002275">
    <property type="protein sequence ID" value="AFS13425.1"/>
    <property type="molecule type" value="Genomic_DNA"/>
</dbReference>
<dbReference type="PATRIC" id="fig|1232724.3.peg.1451"/>
<evidence type="ECO:0000256" key="4">
    <source>
        <dbReference type="ARBA" id="ARBA00023002"/>
    </source>
</evidence>
<protein>
    <recommendedName>
        <fullName evidence="5">3-oxoacyl-[acyl-carrier-protein] reductase MabA</fullName>
    </recommendedName>
</protein>
<dbReference type="NCBIfam" id="NF009466">
    <property type="entry name" value="PRK12826.1-2"/>
    <property type="match status" value="1"/>
</dbReference>
<dbReference type="RefSeq" id="WP_014941470.1">
    <property type="nucleotide sequence ID" value="NC_018612.1"/>
</dbReference>
<evidence type="ECO:0000256" key="2">
    <source>
        <dbReference type="ARBA" id="ARBA00006484"/>
    </source>
</evidence>
<dbReference type="Pfam" id="PF13561">
    <property type="entry name" value="adh_short_C2"/>
    <property type="match status" value="1"/>
</dbReference>
<evidence type="ECO:0000256" key="6">
    <source>
        <dbReference type="ARBA" id="ARBA00047400"/>
    </source>
</evidence>
<dbReference type="AlphaFoldDB" id="J9W8Z6"/>
<dbReference type="InterPro" id="IPR050259">
    <property type="entry name" value="SDR"/>
</dbReference>
<organism evidence="8 9">
    <name type="scientific">Mycobacterium indicus pranii (strain DSM 45239 / MTCC 9506)</name>
    <dbReference type="NCBI Taxonomy" id="1232724"/>
    <lineage>
        <taxon>Bacteria</taxon>
        <taxon>Bacillati</taxon>
        <taxon>Actinomycetota</taxon>
        <taxon>Actinomycetes</taxon>
        <taxon>Mycobacteriales</taxon>
        <taxon>Mycobacteriaceae</taxon>
        <taxon>Mycobacterium</taxon>
        <taxon>Mycobacterium avium complex (MAC)</taxon>
    </lineage>
</organism>
<proteinExistence type="inferred from homology"/>
<dbReference type="HOGENOM" id="CLU_010194_1_0_11"/>
<dbReference type="GO" id="GO:0032787">
    <property type="term" value="P:monocarboxylic acid metabolic process"/>
    <property type="evidence" value="ECO:0007669"/>
    <property type="project" value="UniProtKB-ARBA"/>
</dbReference>
<comment type="catalytic activity">
    <reaction evidence="6">
        <text>a (3R)-hydroxyacyl-[ACP] + NADP(+) = a 3-oxoacyl-[ACP] + NADPH + H(+)</text>
        <dbReference type="Rhea" id="RHEA:17397"/>
        <dbReference type="Rhea" id="RHEA-COMP:9916"/>
        <dbReference type="Rhea" id="RHEA-COMP:9945"/>
        <dbReference type="ChEBI" id="CHEBI:15378"/>
        <dbReference type="ChEBI" id="CHEBI:57783"/>
        <dbReference type="ChEBI" id="CHEBI:58349"/>
        <dbReference type="ChEBI" id="CHEBI:78776"/>
        <dbReference type="ChEBI" id="CHEBI:78827"/>
        <dbReference type="EC" id="1.1.1.100"/>
    </reaction>
    <physiologicalReaction direction="right-to-left" evidence="6">
        <dbReference type="Rhea" id="RHEA:17399"/>
    </physiologicalReaction>
</comment>
<evidence type="ECO:0000256" key="3">
    <source>
        <dbReference type="ARBA" id="ARBA00022512"/>
    </source>
</evidence>
<dbReference type="InterPro" id="IPR057326">
    <property type="entry name" value="KR_dom"/>
</dbReference>
<keyword evidence="3" id="KW-0964">Secreted</keyword>
<dbReference type="SMART" id="SM00822">
    <property type="entry name" value="PKS_KR"/>
    <property type="match status" value="1"/>
</dbReference>